<feature type="coiled-coil region" evidence="1">
    <location>
        <begin position="37"/>
        <end position="64"/>
    </location>
</feature>
<protein>
    <submittedName>
        <fullName evidence="2">Uncharacterized protein</fullName>
    </submittedName>
</protein>
<dbReference type="InParanoid" id="A0A090M3I0"/>
<reference evidence="2 3" key="2">
    <citation type="journal article" date="2014" name="BMC Genomics">
        <title>An improved genome of the model marine alga Ostreococcus tauri unfolds by assessing Illumina de novo assemblies.</title>
        <authorList>
            <person name="Blanc-Mathieu R."/>
            <person name="Verhelst B."/>
            <person name="Derelle E."/>
            <person name="Rombauts S."/>
            <person name="Bouget F.Y."/>
            <person name="Carre I."/>
            <person name="Chateau A."/>
            <person name="Eyre-Walker A."/>
            <person name="Grimsley N."/>
            <person name="Moreau H."/>
            <person name="Piegu B."/>
            <person name="Rivals E."/>
            <person name="Schackwitz W."/>
            <person name="Van de Peer Y."/>
            <person name="Piganeau G."/>
        </authorList>
    </citation>
    <scope>NUCLEOTIDE SEQUENCE [LARGE SCALE GENOMIC DNA]</scope>
    <source>
        <strain evidence="3">OTTH 0595 / CCAP 157/2 / RCC745</strain>
    </source>
</reference>
<dbReference type="AlphaFoldDB" id="A0A090M3I0"/>
<reference evidence="3" key="1">
    <citation type="journal article" date="2006" name="Proc. Natl. Acad. Sci. U.S.A.">
        <title>Genome analysis of the smallest free-living eukaryote Ostreococcus tauri unveils many unique features.</title>
        <authorList>
            <person name="Derelle E."/>
            <person name="Ferraz C."/>
            <person name="Rombauts S."/>
            <person name="Rouze P."/>
            <person name="Worden A.Z."/>
            <person name="Robbens S."/>
            <person name="Partensky F."/>
            <person name="Degroeve S."/>
            <person name="Echeynie S."/>
            <person name="Cooke R."/>
            <person name="Saeys Y."/>
            <person name="Wuyts J."/>
            <person name="Jabbari K."/>
            <person name="Bowler C."/>
            <person name="Panaud O."/>
            <person name="Piegu B."/>
            <person name="Ball S.G."/>
            <person name="Ral J.-P."/>
            <person name="Bouget F.-Y."/>
            <person name="Piganeau G."/>
            <person name="De Baets B."/>
            <person name="Picard A."/>
            <person name="Delseny M."/>
            <person name="Demaille J."/>
            <person name="Van de Peer Y."/>
            <person name="Moreau H."/>
        </authorList>
    </citation>
    <scope>NUCLEOTIDE SEQUENCE [LARGE SCALE GENOMIC DNA]</scope>
    <source>
        <strain evidence="3">OTTH 0595 / CCAP 157/2 / RCC745</strain>
    </source>
</reference>
<evidence type="ECO:0000313" key="3">
    <source>
        <dbReference type="Proteomes" id="UP000009170"/>
    </source>
</evidence>
<evidence type="ECO:0000313" key="2">
    <source>
        <dbReference type="EMBL" id="CEF98751.1"/>
    </source>
</evidence>
<keyword evidence="3" id="KW-1185">Reference proteome</keyword>
<dbReference type="GeneID" id="9836466"/>
<dbReference type="Proteomes" id="UP000009170">
    <property type="component" value="Unassembled WGS sequence"/>
</dbReference>
<dbReference type="KEGG" id="ota:OT_ostta07g02800"/>
<gene>
    <name evidence="2" type="ORF">OT_ostta07g02800</name>
</gene>
<feature type="coiled-coil region" evidence="1">
    <location>
        <begin position="93"/>
        <end position="162"/>
    </location>
</feature>
<keyword evidence="1" id="KW-0175">Coiled coil</keyword>
<name>A0A090M3I0_OSTTA</name>
<comment type="caution">
    <text evidence="2">The sequence shown here is derived from an EMBL/GenBank/DDBJ whole genome shotgun (WGS) entry which is preliminary data.</text>
</comment>
<proteinExistence type="predicted"/>
<organism evidence="2 3">
    <name type="scientific">Ostreococcus tauri</name>
    <name type="common">Marine green alga</name>
    <dbReference type="NCBI Taxonomy" id="70448"/>
    <lineage>
        <taxon>Eukaryota</taxon>
        <taxon>Viridiplantae</taxon>
        <taxon>Chlorophyta</taxon>
        <taxon>Mamiellophyceae</taxon>
        <taxon>Mamiellales</taxon>
        <taxon>Bathycoccaceae</taxon>
        <taxon>Ostreococcus</taxon>
    </lineage>
</organism>
<dbReference type="RefSeq" id="XP_022839447.1">
    <property type="nucleotide sequence ID" value="XM_022983819.1"/>
</dbReference>
<sequence>MASQRALAFTAIGGITAGIAAYYAPAAAEIYRAESAVSASERQLQAAMERARVDEEELEKAKGRWWRSKTSREKNASAYGEVSARRTDAKAALEKARTLFAEVDRECEKARAELDESERETAAAKEALAFAEQAASAHADIIRAAKVEVDRLTKQAEKAMSSLKFPQL</sequence>
<evidence type="ECO:0000256" key="1">
    <source>
        <dbReference type="SAM" id="Coils"/>
    </source>
</evidence>
<accession>A0A090M3I0</accession>
<dbReference type="EMBL" id="CAID01000007">
    <property type="protein sequence ID" value="CEF98751.1"/>
    <property type="molecule type" value="Genomic_DNA"/>
</dbReference>